<dbReference type="PANTHER" id="PTHR43124:SF3">
    <property type="entry name" value="CHLORAMPHENICOL EFFLUX PUMP RV0191"/>
    <property type="match status" value="1"/>
</dbReference>
<feature type="transmembrane region" description="Helical" evidence="6">
    <location>
        <begin position="72"/>
        <end position="89"/>
    </location>
</feature>
<dbReference type="GO" id="GO:0005886">
    <property type="term" value="C:plasma membrane"/>
    <property type="evidence" value="ECO:0007669"/>
    <property type="project" value="UniProtKB-SubCell"/>
</dbReference>
<dbReference type="InterPro" id="IPR020846">
    <property type="entry name" value="MFS_dom"/>
</dbReference>
<evidence type="ECO:0000256" key="6">
    <source>
        <dbReference type="SAM" id="Phobius"/>
    </source>
</evidence>
<feature type="transmembrane region" description="Helical" evidence="6">
    <location>
        <begin position="124"/>
        <end position="149"/>
    </location>
</feature>
<name>A0A8F6YAX3_9RHOB</name>
<dbReference type="AlphaFoldDB" id="A0A8F6YAX3"/>
<evidence type="ECO:0000256" key="5">
    <source>
        <dbReference type="ARBA" id="ARBA00023136"/>
    </source>
</evidence>
<dbReference type="Proteomes" id="UP000825009">
    <property type="component" value="Chromosome"/>
</dbReference>
<dbReference type="InterPro" id="IPR050189">
    <property type="entry name" value="MFS_Efflux_Transporters"/>
</dbReference>
<gene>
    <name evidence="8" type="ORF">KYE46_01515</name>
</gene>
<keyword evidence="4 6" id="KW-1133">Transmembrane helix</keyword>
<feature type="domain" description="Major facilitator superfamily (MFS) profile" evidence="7">
    <location>
        <begin position="1"/>
        <end position="391"/>
    </location>
</feature>
<dbReference type="GO" id="GO:0022857">
    <property type="term" value="F:transmembrane transporter activity"/>
    <property type="evidence" value="ECO:0007669"/>
    <property type="project" value="InterPro"/>
</dbReference>
<proteinExistence type="predicted"/>
<evidence type="ECO:0000313" key="8">
    <source>
        <dbReference type="EMBL" id="QXT39968.1"/>
    </source>
</evidence>
<keyword evidence="3 6" id="KW-0812">Transmembrane</keyword>
<organism evidence="8 9">
    <name type="scientific">Gymnodinialimonas ceratoperidinii</name>
    <dbReference type="NCBI Taxonomy" id="2856823"/>
    <lineage>
        <taxon>Bacteria</taxon>
        <taxon>Pseudomonadati</taxon>
        <taxon>Pseudomonadota</taxon>
        <taxon>Alphaproteobacteria</taxon>
        <taxon>Rhodobacterales</taxon>
        <taxon>Paracoccaceae</taxon>
        <taxon>Gymnodinialimonas</taxon>
    </lineage>
</organism>
<dbReference type="RefSeq" id="WP_219002986.1">
    <property type="nucleotide sequence ID" value="NZ_CP079194.1"/>
</dbReference>
<dbReference type="KEGG" id="gce:KYE46_01515"/>
<sequence>MRAGLTFLIIAYCLSQFFRAFLAVLAPVLRGELGTTTEDLSTASGLWFAAFALMQLPVGWALDTLGPRRTAASLFLLGAAGGCVVFATAQGPGGIILAMGLIGMGCAPILMSTYYIFARNFSAAVFGTLAGITVGVSSLGNLLSAAPLAWVVSELGWRETLWLAAGFTLLIGLGIFAFVRDPAKPEGEAHGSFVELLRIRALWPIYVGMFVCYAPSAGIRGLWISPYVSDIFGATLQQVGFATLAMGLAMVAGNILYGVADRLMPSRKWSIVAGNLAVAALLLTFYLLPPASFAIAVAMFVAIGTFGASYPAVMAHGREFLPHHLTGRGVSLLNLFGMGGAGVMQFASGPTYAGLRETLGSEAAYGALLAILSAAILLGLAAYVFSKERPA</sequence>
<dbReference type="EMBL" id="CP079194">
    <property type="protein sequence ID" value="QXT39968.1"/>
    <property type="molecule type" value="Genomic_DNA"/>
</dbReference>
<evidence type="ECO:0000259" key="7">
    <source>
        <dbReference type="PROSITE" id="PS50850"/>
    </source>
</evidence>
<feature type="transmembrane region" description="Helical" evidence="6">
    <location>
        <begin position="269"/>
        <end position="287"/>
    </location>
</feature>
<feature type="transmembrane region" description="Helical" evidence="6">
    <location>
        <begin position="161"/>
        <end position="180"/>
    </location>
</feature>
<comment type="subcellular location">
    <subcellularLocation>
        <location evidence="1">Cell membrane</location>
        <topology evidence="1">Multi-pass membrane protein</topology>
    </subcellularLocation>
</comment>
<feature type="transmembrane region" description="Helical" evidence="6">
    <location>
        <begin position="46"/>
        <end position="65"/>
    </location>
</feature>
<dbReference type="InterPro" id="IPR011701">
    <property type="entry name" value="MFS"/>
</dbReference>
<evidence type="ECO:0000256" key="3">
    <source>
        <dbReference type="ARBA" id="ARBA00022692"/>
    </source>
</evidence>
<evidence type="ECO:0000313" key="9">
    <source>
        <dbReference type="Proteomes" id="UP000825009"/>
    </source>
</evidence>
<feature type="transmembrane region" description="Helical" evidence="6">
    <location>
        <begin position="325"/>
        <end position="344"/>
    </location>
</feature>
<protein>
    <submittedName>
        <fullName evidence="8">MFS transporter</fullName>
    </submittedName>
</protein>
<dbReference type="Pfam" id="PF07690">
    <property type="entry name" value="MFS_1"/>
    <property type="match status" value="1"/>
</dbReference>
<feature type="transmembrane region" description="Helical" evidence="6">
    <location>
        <begin position="239"/>
        <end position="257"/>
    </location>
</feature>
<feature type="transmembrane region" description="Helical" evidence="6">
    <location>
        <begin position="201"/>
        <end position="219"/>
    </location>
</feature>
<reference evidence="8 9" key="1">
    <citation type="submission" date="2021-07" db="EMBL/GenBank/DDBJ databases">
        <title>A novel Jannaschia species isolated from marine dinoflagellate Ceratoperidinium margalefii.</title>
        <authorList>
            <person name="Jiang Y."/>
            <person name="Li Z."/>
        </authorList>
    </citation>
    <scope>NUCLEOTIDE SEQUENCE [LARGE SCALE GENOMIC DNA]</scope>
    <source>
        <strain evidence="8 9">J12C1-MA-4</strain>
    </source>
</reference>
<dbReference type="PROSITE" id="PS50850">
    <property type="entry name" value="MFS"/>
    <property type="match status" value="1"/>
</dbReference>
<keyword evidence="5 6" id="KW-0472">Membrane</keyword>
<evidence type="ECO:0000256" key="4">
    <source>
        <dbReference type="ARBA" id="ARBA00022989"/>
    </source>
</evidence>
<feature type="transmembrane region" description="Helical" evidence="6">
    <location>
        <begin position="293"/>
        <end position="313"/>
    </location>
</feature>
<accession>A0A8F6YAX3</accession>
<dbReference type="PANTHER" id="PTHR43124">
    <property type="entry name" value="PURINE EFFLUX PUMP PBUE"/>
    <property type="match status" value="1"/>
</dbReference>
<keyword evidence="2" id="KW-1003">Cell membrane</keyword>
<feature type="transmembrane region" description="Helical" evidence="6">
    <location>
        <begin position="95"/>
        <end position="117"/>
    </location>
</feature>
<evidence type="ECO:0000256" key="1">
    <source>
        <dbReference type="ARBA" id="ARBA00004651"/>
    </source>
</evidence>
<feature type="transmembrane region" description="Helical" evidence="6">
    <location>
        <begin position="364"/>
        <end position="385"/>
    </location>
</feature>
<evidence type="ECO:0000256" key="2">
    <source>
        <dbReference type="ARBA" id="ARBA00022475"/>
    </source>
</evidence>
<keyword evidence="9" id="KW-1185">Reference proteome</keyword>